<organism evidence="5 6">
    <name type="scientific">Ganoderma sinense ZZ0214-1</name>
    <dbReference type="NCBI Taxonomy" id="1077348"/>
    <lineage>
        <taxon>Eukaryota</taxon>
        <taxon>Fungi</taxon>
        <taxon>Dikarya</taxon>
        <taxon>Basidiomycota</taxon>
        <taxon>Agaricomycotina</taxon>
        <taxon>Agaricomycetes</taxon>
        <taxon>Polyporales</taxon>
        <taxon>Polyporaceae</taxon>
        <taxon>Ganoderma</taxon>
    </lineage>
</organism>
<feature type="domain" description="MYND-type" evidence="4">
    <location>
        <begin position="282"/>
        <end position="329"/>
    </location>
</feature>
<sequence length="555" mass="61669">MPSAFFLDAPLDMESGTGALGQPFIEQVSICAFPAPSGTKMNPNQWIMHSGDQLSAALATMPGGRTSDIERNCTYNCVVTNAGKQSNVRVKIQPLIGTLDDGIYMRDSEIEKLGLNFTGMTVPTRHGQCRVFSGVRFRFPDDYNGGAVTYITEHVYELPAHVTNSARSQHTSNLRKHGIIGVPLIAKHVVFVHYSNMYIIDLSIVTASATLRRCFEHMSPLSALAISKSPEDRDAVSLCFANFPGNALNIALEVARRHSPPPWSVFSVTRIGHPIMRIAEMCRVCQRVEGDGVKLSICTKCLQEERPTRAVYCSRACLSADWKQRHKAEHAGDREWNIEGAHSPPEPLLLGPDMINKSKDNVYLEGEESVQSFIDFLTASGDDNYARRRFPFCTSIELSALRFRFLALHHSDALLAPDSLVPEVVASLTTLEELKLYEYGTNCAAMLPTMQSRLLAVKLARDSSALDELLNDPHDDPLYLLQDSQETLEYMNVTLPITLRQGFYPNLVGLRIYCPGWLPLTWTFIHVFPHLADLVAGFGTELTQERAPMAVACHQ</sequence>
<evidence type="ECO:0000256" key="3">
    <source>
        <dbReference type="ARBA" id="ARBA00022833"/>
    </source>
</evidence>
<protein>
    <recommendedName>
        <fullName evidence="4">MYND-type domain-containing protein</fullName>
    </recommendedName>
</protein>
<dbReference type="InterPro" id="IPR002893">
    <property type="entry name" value="Znf_MYND"/>
</dbReference>
<keyword evidence="2" id="KW-0863">Zinc-finger</keyword>
<dbReference type="Gene3D" id="6.10.140.2220">
    <property type="match status" value="1"/>
</dbReference>
<reference evidence="5 6" key="1">
    <citation type="journal article" date="2015" name="Sci. Rep.">
        <title>Chromosome-level genome map provides insights into diverse defense mechanisms in the medicinal fungus Ganoderma sinense.</title>
        <authorList>
            <person name="Zhu Y."/>
            <person name="Xu J."/>
            <person name="Sun C."/>
            <person name="Zhou S."/>
            <person name="Xu H."/>
            <person name="Nelson D.R."/>
            <person name="Qian J."/>
            <person name="Song J."/>
            <person name="Luo H."/>
            <person name="Xiang L."/>
            <person name="Li Y."/>
            <person name="Xu Z."/>
            <person name="Ji A."/>
            <person name="Wang L."/>
            <person name="Lu S."/>
            <person name="Hayward A."/>
            <person name="Sun W."/>
            <person name="Li X."/>
            <person name="Schwartz D.C."/>
            <person name="Wang Y."/>
            <person name="Chen S."/>
        </authorList>
    </citation>
    <scope>NUCLEOTIDE SEQUENCE [LARGE SCALE GENOMIC DNA]</scope>
    <source>
        <strain evidence="5 6">ZZ0214-1</strain>
    </source>
</reference>
<comment type="caution">
    <text evidence="5">The sequence shown here is derived from an EMBL/GenBank/DDBJ whole genome shotgun (WGS) entry which is preliminary data.</text>
</comment>
<dbReference type="AlphaFoldDB" id="A0A2G8RMU6"/>
<dbReference type="EMBL" id="AYKW01000069">
    <property type="protein sequence ID" value="PIL22829.1"/>
    <property type="molecule type" value="Genomic_DNA"/>
</dbReference>
<gene>
    <name evidence="5" type="ORF">GSI_15524</name>
</gene>
<evidence type="ECO:0000313" key="6">
    <source>
        <dbReference type="Proteomes" id="UP000230002"/>
    </source>
</evidence>
<dbReference type="OrthoDB" id="3188288at2759"/>
<keyword evidence="6" id="KW-1185">Reference proteome</keyword>
<dbReference type="SUPFAM" id="SSF144232">
    <property type="entry name" value="HIT/MYND zinc finger-like"/>
    <property type="match status" value="1"/>
</dbReference>
<evidence type="ECO:0000259" key="4">
    <source>
        <dbReference type="Pfam" id="PF01753"/>
    </source>
</evidence>
<name>A0A2G8RMU6_9APHY</name>
<evidence type="ECO:0000256" key="2">
    <source>
        <dbReference type="ARBA" id="ARBA00022771"/>
    </source>
</evidence>
<keyword evidence="3" id="KW-0862">Zinc</keyword>
<dbReference type="Proteomes" id="UP000230002">
    <property type="component" value="Unassembled WGS sequence"/>
</dbReference>
<dbReference type="GO" id="GO:0008270">
    <property type="term" value="F:zinc ion binding"/>
    <property type="evidence" value="ECO:0007669"/>
    <property type="project" value="UniProtKB-KW"/>
</dbReference>
<dbReference type="Pfam" id="PF01753">
    <property type="entry name" value="zf-MYND"/>
    <property type="match status" value="1"/>
</dbReference>
<evidence type="ECO:0000313" key="5">
    <source>
        <dbReference type="EMBL" id="PIL22829.1"/>
    </source>
</evidence>
<evidence type="ECO:0000256" key="1">
    <source>
        <dbReference type="ARBA" id="ARBA00022723"/>
    </source>
</evidence>
<keyword evidence="1" id="KW-0479">Metal-binding</keyword>
<accession>A0A2G8RMU6</accession>
<proteinExistence type="predicted"/>